<proteinExistence type="inferred from homology"/>
<dbReference type="OrthoDB" id="310895at2759"/>
<dbReference type="InterPro" id="IPR016161">
    <property type="entry name" value="Ald_DH/histidinol_DH"/>
</dbReference>
<dbReference type="Gene3D" id="3.40.309.10">
    <property type="entry name" value="Aldehyde Dehydrogenase, Chain A, domain 2"/>
    <property type="match status" value="1"/>
</dbReference>
<comment type="similarity">
    <text evidence="1">Belongs to the aldehyde dehydrogenase family.</text>
</comment>
<name>A0A0C2H808_9BILA</name>
<dbReference type="Proteomes" id="UP000054047">
    <property type="component" value="Unassembled WGS sequence"/>
</dbReference>
<accession>A0A0C2H808</accession>
<keyword evidence="5" id="KW-1185">Reference proteome</keyword>
<dbReference type="SUPFAM" id="SSF53720">
    <property type="entry name" value="ALDH-like"/>
    <property type="match status" value="1"/>
</dbReference>
<protein>
    <submittedName>
        <fullName evidence="4">Putative betaine-aldehyde dehydrogenase</fullName>
    </submittedName>
</protein>
<dbReference type="PANTHER" id="PTHR11699">
    <property type="entry name" value="ALDEHYDE DEHYDROGENASE-RELATED"/>
    <property type="match status" value="1"/>
</dbReference>
<dbReference type="InterPro" id="IPR016160">
    <property type="entry name" value="Ald_DH_CS_CYS"/>
</dbReference>
<dbReference type="PROSITE" id="PS00070">
    <property type="entry name" value="ALDEHYDE_DEHYDR_CYS"/>
    <property type="match status" value="1"/>
</dbReference>
<dbReference type="AlphaFoldDB" id="A0A0C2H808"/>
<reference evidence="4 5" key="1">
    <citation type="submission" date="2013-12" db="EMBL/GenBank/DDBJ databases">
        <title>Draft genome of the parsitic nematode Ancylostoma duodenale.</title>
        <authorList>
            <person name="Mitreva M."/>
        </authorList>
    </citation>
    <scope>NUCLEOTIDE SEQUENCE [LARGE SCALE GENOMIC DNA]</scope>
    <source>
        <strain evidence="4 5">Zhejiang</strain>
    </source>
</reference>
<dbReference type="GO" id="GO:0016620">
    <property type="term" value="F:oxidoreductase activity, acting on the aldehyde or oxo group of donors, NAD or NADP as acceptor"/>
    <property type="evidence" value="ECO:0007669"/>
    <property type="project" value="InterPro"/>
</dbReference>
<evidence type="ECO:0000313" key="5">
    <source>
        <dbReference type="Proteomes" id="UP000054047"/>
    </source>
</evidence>
<organism evidence="4 5">
    <name type="scientific">Ancylostoma duodenale</name>
    <dbReference type="NCBI Taxonomy" id="51022"/>
    <lineage>
        <taxon>Eukaryota</taxon>
        <taxon>Metazoa</taxon>
        <taxon>Ecdysozoa</taxon>
        <taxon>Nematoda</taxon>
        <taxon>Chromadorea</taxon>
        <taxon>Rhabditida</taxon>
        <taxon>Rhabditina</taxon>
        <taxon>Rhabditomorpha</taxon>
        <taxon>Strongyloidea</taxon>
        <taxon>Ancylostomatidae</taxon>
        <taxon>Ancylostomatinae</taxon>
        <taxon>Ancylostoma</taxon>
    </lineage>
</organism>
<keyword evidence="2" id="KW-0560">Oxidoreductase</keyword>
<dbReference type="FunFam" id="3.40.605.10:FF:000007">
    <property type="entry name" value="NAD/NADP-dependent betaine aldehyde dehydrogenase"/>
    <property type="match status" value="1"/>
</dbReference>
<evidence type="ECO:0000256" key="1">
    <source>
        <dbReference type="ARBA" id="ARBA00009986"/>
    </source>
</evidence>
<dbReference type="Gene3D" id="3.40.605.10">
    <property type="entry name" value="Aldehyde Dehydrogenase, Chain A, domain 1"/>
    <property type="match status" value="1"/>
</dbReference>
<feature type="domain" description="Aldehyde dehydrogenase" evidence="3">
    <location>
        <begin position="35"/>
        <end position="505"/>
    </location>
</feature>
<dbReference type="InterPro" id="IPR015590">
    <property type="entry name" value="Aldehyde_DH_dom"/>
</dbReference>
<evidence type="ECO:0000259" key="3">
    <source>
        <dbReference type="Pfam" id="PF00171"/>
    </source>
</evidence>
<dbReference type="FunFam" id="3.40.309.10:FF:000012">
    <property type="entry name" value="Betaine aldehyde dehydrogenase"/>
    <property type="match status" value="1"/>
</dbReference>
<dbReference type="InterPro" id="IPR016162">
    <property type="entry name" value="Ald_DH_N"/>
</dbReference>
<gene>
    <name evidence="4" type="ORF">ANCDUO_01957</name>
</gene>
<sequence>MCPLELIQLEMSFKTPSDLSGGLFFLNGSRTTVESAKTFDVMEPRIGAVVAKCPIAEQQVVERAVQQAADAQQAWGDLTPLQRGKVLHKVAEIMRTHLEDIARWEVKTNGKPIYEARVDIESSADTFDFFAGVAPAVLQGDHIDVPGGPTSRLVYTRREPLGVVACIGAWNYPIQTCIWKVAPALAAGNAVVYKPSPFAPASPVLLGEILAAAGLPAGVYNVVQGEAETGKLLCIHPLVRKISFTGSVAGGMAVQRQAATENVKPVTLELGGKSEFIVFDDSDVKSAVAATMLANFLNQGQVCTNATRVFVQRGILESFTAELLKECDEKLKIGDPLHEDTRVGANINEAHLNKILDFVESAKQEGGQVLRGGKRVHPNGVENGFYFEPAVIMGLKNSEDWDAQDNARAVREEIFGACCLLLPFDTEEEVVKRANDTMYGLAAGVFSRNLARCHRIASQLEAGTVYINTYNDTEVNVPFGGYKNSGHGRENGLDTLRAYSQVKAVYVNIQDTTEHCF</sequence>
<dbReference type="InterPro" id="IPR016163">
    <property type="entry name" value="Ald_DH_C"/>
</dbReference>
<evidence type="ECO:0000313" key="4">
    <source>
        <dbReference type="EMBL" id="KIH67714.1"/>
    </source>
</evidence>
<dbReference type="EMBL" id="KN726594">
    <property type="protein sequence ID" value="KIH67714.1"/>
    <property type="molecule type" value="Genomic_DNA"/>
</dbReference>
<dbReference type="Pfam" id="PF00171">
    <property type="entry name" value="Aldedh"/>
    <property type="match status" value="1"/>
</dbReference>
<evidence type="ECO:0000256" key="2">
    <source>
        <dbReference type="ARBA" id="ARBA00023002"/>
    </source>
</evidence>